<dbReference type="PANTHER" id="PTHR12962">
    <property type="entry name" value="CALCIUM-REGULATED HEAT STABLE PROTEIN CRHSP-24-RELATED"/>
    <property type="match status" value="1"/>
</dbReference>
<dbReference type="SMART" id="SM00357">
    <property type="entry name" value="CSP"/>
    <property type="match status" value="1"/>
</dbReference>
<dbReference type="EMBL" id="BAABWD010000003">
    <property type="protein sequence ID" value="GAA6132355.1"/>
    <property type="molecule type" value="Genomic_DNA"/>
</dbReference>
<dbReference type="InterPro" id="IPR010718">
    <property type="entry name" value="DUF1294"/>
</dbReference>
<evidence type="ECO:0000256" key="4">
    <source>
        <dbReference type="SAM" id="Phobius"/>
    </source>
</evidence>
<dbReference type="PROSITE" id="PS00352">
    <property type="entry name" value="CSD_1"/>
    <property type="match status" value="1"/>
</dbReference>
<evidence type="ECO:0000256" key="3">
    <source>
        <dbReference type="SAM" id="MobiDB-lite"/>
    </source>
</evidence>
<evidence type="ECO:0000259" key="5">
    <source>
        <dbReference type="PROSITE" id="PS51857"/>
    </source>
</evidence>
<dbReference type="PANTHER" id="PTHR12962:SF1">
    <property type="entry name" value="COLD SHOCK DOMAIN-CONTAINING PROTEIN CG9705"/>
    <property type="match status" value="1"/>
</dbReference>
<proteinExistence type="predicted"/>
<dbReference type="CDD" id="cd04458">
    <property type="entry name" value="CSP_CDS"/>
    <property type="match status" value="1"/>
</dbReference>
<feature type="domain" description="CSD" evidence="5">
    <location>
        <begin position="2"/>
        <end position="66"/>
    </location>
</feature>
<dbReference type="InterPro" id="IPR052069">
    <property type="entry name" value="Ca-reg_mRNA-binding_domain"/>
</dbReference>
<dbReference type="InterPro" id="IPR019844">
    <property type="entry name" value="CSD_CS"/>
</dbReference>
<evidence type="ECO:0000313" key="7">
    <source>
        <dbReference type="Proteomes" id="UP001486808"/>
    </source>
</evidence>
<keyword evidence="7" id="KW-1185">Reference proteome</keyword>
<keyword evidence="4" id="KW-0812">Transmembrane</keyword>
<organism evidence="6 7">
    <name type="scientific">Halopseudomonas sabulinigri</name>
    <dbReference type="NCBI Taxonomy" id="472181"/>
    <lineage>
        <taxon>Bacteria</taxon>
        <taxon>Pseudomonadati</taxon>
        <taxon>Pseudomonadota</taxon>
        <taxon>Gammaproteobacteria</taxon>
        <taxon>Pseudomonadales</taxon>
        <taxon>Pseudomonadaceae</taxon>
        <taxon>Halopseudomonas</taxon>
    </lineage>
</organism>
<dbReference type="InterPro" id="IPR002059">
    <property type="entry name" value="CSP_DNA-bd"/>
</dbReference>
<reference evidence="6 7" key="1">
    <citation type="submission" date="2024-04" db="EMBL/GenBank/DDBJ databases">
        <title>Draft genome sequence of Halopseudomonas sabulinigri NBRC 116187.</title>
        <authorList>
            <person name="Miyakawa T."/>
            <person name="Kusuya Y."/>
            <person name="Miura T."/>
        </authorList>
    </citation>
    <scope>NUCLEOTIDE SEQUENCE [LARGE SCALE GENOMIC DNA]</scope>
    <source>
        <strain evidence="6 7">4NH20-0042</strain>
    </source>
</reference>
<evidence type="ECO:0000313" key="6">
    <source>
        <dbReference type="EMBL" id="GAA6132355.1"/>
    </source>
</evidence>
<accession>A0ABP9ZSC0</accession>
<dbReference type="Pfam" id="PF00313">
    <property type="entry name" value="CSD"/>
    <property type="match status" value="1"/>
</dbReference>
<comment type="subcellular location">
    <subcellularLocation>
        <location evidence="2">Cytoplasm</location>
    </subcellularLocation>
</comment>
<sequence>MELRGKLINWNDDKGFGFIQPADGSERLFVHISAVRGDARPTAGSTVYYLAGQDERGRPRAEHMRGEGLSIDRAAIRRKPQASEKGAAKKPRPAPARVARPQRTGRPQAAIRQLALKLLVLALLLVLPLLGSLNVLARQAALWPLMAYLLVSIASFLQYAIDKRRAESGRWRTPENTLHITELLGGWPGALIAQQVFRHKTRKVPFQVVFWLIVLLHQAFWFDWLLLSARYSGSALQQLGLIGA</sequence>
<dbReference type="SUPFAM" id="SSF50249">
    <property type="entry name" value="Nucleic acid-binding proteins"/>
    <property type="match status" value="1"/>
</dbReference>
<protein>
    <submittedName>
        <fullName evidence="6">DUF1294 domain-containing protein</fullName>
    </submittedName>
</protein>
<evidence type="ECO:0000256" key="2">
    <source>
        <dbReference type="RuleBase" id="RU000408"/>
    </source>
</evidence>
<keyword evidence="4" id="KW-1133">Transmembrane helix</keyword>
<dbReference type="RefSeq" id="WP_353389122.1">
    <property type="nucleotide sequence ID" value="NZ_BAABWD010000003.1"/>
</dbReference>
<dbReference type="InterPro" id="IPR011129">
    <property type="entry name" value="CSD"/>
</dbReference>
<dbReference type="InterPro" id="IPR012340">
    <property type="entry name" value="NA-bd_OB-fold"/>
</dbReference>
<dbReference type="Proteomes" id="UP001486808">
    <property type="component" value="Unassembled WGS sequence"/>
</dbReference>
<feature type="transmembrane region" description="Helical" evidence="4">
    <location>
        <begin position="114"/>
        <end position="135"/>
    </location>
</feature>
<keyword evidence="1" id="KW-0597">Phosphoprotein</keyword>
<comment type="caution">
    <text evidence="6">The sequence shown here is derived from an EMBL/GenBank/DDBJ whole genome shotgun (WGS) entry which is preliminary data.</text>
</comment>
<feature type="transmembrane region" description="Helical" evidence="4">
    <location>
        <begin position="208"/>
        <end position="227"/>
    </location>
</feature>
<gene>
    <name evidence="6" type="ORF">NBRC116187_27150</name>
</gene>
<evidence type="ECO:0000256" key="1">
    <source>
        <dbReference type="ARBA" id="ARBA00022553"/>
    </source>
</evidence>
<dbReference type="Gene3D" id="2.40.50.140">
    <property type="entry name" value="Nucleic acid-binding proteins"/>
    <property type="match status" value="1"/>
</dbReference>
<dbReference type="PROSITE" id="PS51857">
    <property type="entry name" value="CSD_2"/>
    <property type="match status" value="1"/>
</dbReference>
<dbReference type="Pfam" id="PF06961">
    <property type="entry name" value="DUF1294"/>
    <property type="match status" value="1"/>
</dbReference>
<feature type="transmembrane region" description="Helical" evidence="4">
    <location>
        <begin position="141"/>
        <end position="161"/>
    </location>
</feature>
<keyword evidence="4" id="KW-0472">Membrane</keyword>
<feature type="region of interest" description="Disordered" evidence="3">
    <location>
        <begin position="78"/>
        <end position="105"/>
    </location>
</feature>
<name>A0ABP9ZSC0_9GAMM</name>